<dbReference type="EMBL" id="GISG01244458">
    <property type="protein sequence ID" value="MBA4669611.1"/>
    <property type="molecule type" value="Transcribed_RNA"/>
</dbReference>
<dbReference type="InterPro" id="IPR054502">
    <property type="entry name" value="bHLH-TF_ACT-like_plant"/>
</dbReference>
<keyword evidence="5" id="KW-0175">Coiled coil</keyword>
<evidence type="ECO:0000256" key="5">
    <source>
        <dbReference type="SAM" id="Coils"/>
    </source>
</evidence>
<feature type="compositionally biased region" description="Basic and acidic residues" evidence="6">
    <location>
        <begin position="186"/>
        <end position="201"/>
    </location>
</feature>
<dbReference type="AlphaFoldDB" id="A0A7C9AIW8"/>
<sequence>MQGGDLRAMEEIETWLTQLETEMHEDAITTNHLGHCQKRSQHHHDHPRHDHHLISEIMERPGEAVLDEELVVAPGPSVYPDHLAGKETNPTTTATTTTNNSSSLYDHEQLDFDYPRFDFQPNFCYAHFDPLSHILPHDHTNIIHHEDTVNQKANNRLQLGERSTELVQHEHHQSAAVGVGDNYQKNNDKMCKNDDHHDKKQGGGGASTSSRSTKRKREPSEAQDHINAERKRRELLSTQFVSLSAIVPGLKKMDKTSVLGEAIKYMEELKKKVKALEEVAAKRTVEPVVVVKKSKLVVADEDNEASSSGADSCNNGGEGGGRSGESLPEIEVRVWDKSMLIKVCCEKRKGMLPKLFQEVEKLGINVINSSVMPFGTLALDITILAQIEKELNANVKDVIRNLGSALSP</sequence>
<keyword evidence="4" id="KW-0539">Nucleus</keyword>
<dbReference type="InterPro" id="IPR052610">
    <property type="entry name" value="bHLH_transcription_regulator"/>
</dbReference>
<feature type="domain" description="BHLH" evidence="7">
    <location>
        <begin position="220"/>
        <end position="269"/>
    </location>
</feature>
<dbReference type="SMART" id="SM00353">
    <property type="entry name" value="HLH"/>
    <property type="match status" value="1"/>
</dbReference>
<feature type="region of interest" description="Disordered" evidence="6">
    <location>
        <begin position="301"/>
        <end position="325"/>
    </location>
</feature>
<dbReference type="InterPro" id="IPR036638">
    <property type="entry name" value="HLH_DNA-bd_sf"/>
</dbReference>
<reference evidence="8" key="1">
    <citation type="journal article" date="2013" name="J. Plant Res.">
        <title>Effect of fungi and light on seed germination of three Opuntia species from semiarid lands of central Mexico.</title>
        <authorList>
            <person name="Delgado-Sanchez P."/>
            <person name="Jimenez-Bremont J.F."/>
            <person name="Guerrero-Gonzalez Mde L."/>
            <person name="Flores J."/>
        </authorList>
    </citation>
    <scope>NUCLEOTIDE SEQUENCE</scope>
    <source>
        <tissue evidence="8">Cladode</tissue>
    </source>
</reference>
<dbReference type="PROSITE" id="PS50888">
    <property type="entry name" value="BHLH"/>
    <property type="match status" value="1"/>
</dbReference>
<feature type="compositionally biased region" description="Basic and acidic residues" evidence="6">
    <location>
        <begin position="163"/>
        <end position="173"/>
    </location>
</feature>
<accession>A0A7C9AIW8</accession>
<comment type="subcellular location">
    <subcellularLocation>
        <location evidence="1">Nucleus</location>
    </subcellularLocation>
</comment>
<evidence type="ECO:0000256" key="4">
    <source>
        <dbReference type="ARBA" id="ARBA00023242"/>
    </source>
</evidence>
<feature type="region of interest" description="Disordered" evidence="6">
    <location>
        <begin position="163"/>
        <end position="231"/>
    </location>
</feature>
<dbReference type="GO" id="GO:0080090">
    <property type="term" value="P:regulation of primary metabolic process"/>
    <property type="evidence" value="ECO:0007669"/>
    <property type="project" value="UniProtKB-ARBA"/>
</dbReference>
<name>A0A7C9AIW8_OPUST</name>
<feature type="region of interest" description="Disordered" evidence="6">
    <location>
        <begin position="82"/>
        <end position="103"/>
    </location>
</feature>
<keyword evidence="2" id="KW-0805">Transcription regulation</keyword>
<feature type="compositionally biased region" description="Polar residues" evidence="6">
    <location>
        <begin position="305"/>
        <end position="315"/>
    </location>
</feature>
<dbReference type="EMBL" id="GISG01244459">
    <property type="protein sequence ID" value="MBA4669612.1"/>
    <property type="molecule type" value="Transcribed_RNA"/>
</dbReference>
<evidence type="ECO:0000256" key="6">
    <source>
        <dbReference type="SAM" id="MobiDB-lite"/>
    </source>
</evidence>
<dbReference type="SUPFAM" id="SSF47459">
    <property type="entry name" value="HLH, helix-loop-helix DNA-binding domain"/>
    <property type="match status" value="1"/>
</dbReference>
<dbReference type="Gene3D" id="4.10.280.10">
    <property type="entry name" value="Helix-loop-helix DNA-binding domain"/>
    <property type="match status" value="1"/>
</dbReference>
<evidence type="ECO:0000256" key="3">
    <source>
        <dbReference type="ARBA" id="ARBA00023163"/>
    </source>
</evidence>
<organism evidence="8">
    <name type="scientific">Opuntia streptacantha</name>
    <name type="common">Prickly pear cactus</name>
    <name type="synonym">Opuntia cardona</name>
    <dbReference type="NCBI Taxonomy" id="393608"/>
    <lineage>
        <taxon>Eukaryota</taxon>
        <taxon>Viridiplantae</taxon>
        <taxon>Streptophyta</taxon>
        <taxon>Embryophyta</taxon>
        <taxon>Tracheophyta</taxon>
        <taxon>Spermatophyta</taxon>
        <taxon>Magnoliopsida</taxon>
        <taxon>eudicotyledons</taxon>
        <taxon>Gunneridae</taxon>
        <taxon>Pentapetalae</taxon>
        <taxon>Caryophyllales</taxon>
        <taxon>Cactineae</taxon>
        <taxon>Cactaceae</taxon>
        <taxon>Opuntioideae</taxon>
        <taxon>Opuntia</taxon>
    </lineage>
</organism>
<evidence type="ECO:0000259" key="7">
    <source>
        <dbReference type="PROSITE" id="PS50888"/>
    </source>
</evidence>
<keyword evidence="3" id="KW-0804">Transcription</keyword>
<evidence type="ECO:0000256" key="1">
    <source>
        <dbReference type="ARBA" id="ARBA00004123"/>
    </source>
</evidence>
<dbReference type="GO" id="GO:0005634">
    <property type="term" value="C:nucleus"/>
    <property type="evidence" value="ECO:0007669"/>
    <property type="project" value="UniProtKB-SubCell"/>
</dbReference>
<protein>
    <recommendedName>
        <fullName evidence="7">BHLH domain-containing protein</fullName>
    </recommendedName>
</protein>
<feature type="compositionally biased region" description="Basic and acidic residues" evidence="6">
    <location>
        <begin position="218"/>
        <end position="231"/>
    </location>
</feature>
<dbReference type="PANTHER" id="PTHR45959">
    <property type="entry name" value="BHLH TRANSCRIPTION FACTOR"/>
    <property type="match status" value="1"/>
</dbReference>
<evidence type="ECO:0000313" key="8">
    <source>
        <dbReference type="EMBL" id="MBA4669612.1"/>
    </source>
</evidence>
<dbReference type="InterPro" id="IPR011598">
    <property type="entry name" value="bHLH_dom"/>
</dbReference>
<feature type="compositionally biased region" description="Low complexity" evidence="6">
    <location>
        <begin position="88"/>
        <end position="103"/>
    </location>
</feature>
<evidence type="ECO:0000256" key="2">
    <source>
        <dbReference type="ARBA" id="ARBA00023015"/>
    </source>
</evidence>
<dbReference type="Pfam" id="PF22754">
    <property type="entry name" value="bHLH-TF_ACT-like_plant"/>
    <property type="match status" value="1"/>
</dbReference>
<dbReference type="Pfam" id="PF00010">
    <property type="entry name" value="HLH"/>
    <property type="match status" value="1"/>
</dbReference>
<dbReference type="PANTHER" id="PTHR45959:SF2">
    <property type="entry name" value="BHLH TRANSCRIPTION FACTOR"/>
    <property type="match status" value="1"/>
</dbReference>
<reference evidence="8" key="2">
    <citation type="submission" date="2020-07" db="EMBL/GenBank/DDBJ databases">
        <authorList>
            <person name="Vera ALvarez R."/>
            <person name="Arias-Moreno D.M."/>
            <person name="Jimenez-Jacinto V."/>
            <person name="Jimenez-Bremont J.F."/>
            <person name="Swaminathan K."/>
            <person name="Moose S.P."/>
            <person name="Guerrero-Gonzalez M.L."/>
            <person name="Marino-Ramirez L."/>
            <person name="Landsman D."/>
            <person name="Rodriguez-Kessler M."/>
            <person name="Delgado-Sanchez P."/>
        </authorList>
    </citation>
    <scope>NUCLEOTIDE SEQUENCE</scope>
    <source>
        <tissue evidence="8">Cladode</tissue>
    </source>
</reference>
<feature type="coiled-coil region" evidence="5">
    <location>
        <begin position="259"/>
        <end position="286"/>
    </location>
</feature>
<dbReference type="GO" id="GO:0046983">
    <property type="term" value="F:protein dimerization activity"/>
    <property type="evidence" value="ECO:0007669"/>
    <property type="project" value="InterPro"/>
</dbReference>
<proteinExistence type="predicted"/>